<evidence type="ECO:0000313" key="2">
    <source>
        <dbReference type="Proteomes" id="UP000828941"/>
    </source>
</evidence>
<proteinExistence type="predicted"/>
<comment type="caution">
    <text evidence="1">The sequence shown here is derived from an EMBL/GenBank/DDBJ whole genome shotgun (WGS) entry which is preliminary data.</text>
</comment>
<protein>
    <submittedName>
        <fullName evidence="1">Uncharacterized protein</fullName>
    </submittedName>
</protein>
<dbReference type="EMBL" id="CM039434">
    <property type="protein sequence ID" value="KAI4324254.1"/>
    <property type="molecule type" value="Genomic_DNA"/>
</dbReference>
<dbReference type="Proteomes" id="UP000828941">
    <property type="component" value="Chromosome 9"/>
</dbReference>
<reference evidence="1 2" key="1">
    <citation type="journal article" date="2022" name="DNA Res.">
        <title>Chromosomal-level genome assembly of the orchid tree Bauhinia variegata (Leguminosae; Cercidoideae) supports the allotetraploid origin hypothesis of Bauhinia.</title>
        <authorList>
            <person name="Zhong Y."/>
            <person name="Chen Y."/>
            <person name="Zheng D."/>
            <person name="Pang J."/>
            <person name="Liu Y."/>
            <person name="Luo S."/>
            <person name="Meng S."/>
            <person name="Qian L."/>
            <person name="Wei D."/>
            <person name="Dai S."/>
            <person name="Zhou R."/>
        </authorList>
    </citation>
    <scope>NUCLEOTIDE SEQUENCE [LARGE SCALE GENOMIC DNA]</scope>
    <source>
        <strain evidence="1">BV-YZ2020</strain>
    </source>
</reference>
<keyword evidence="2" id="KW-1185">Reference proteome</keyword>
<name>A0ACB9MJW8_BAUVA</name>
<accession>A0ACB9MJW8</accession>
<sequence length="252" mass="29035">MDSLEEKVSVFMCEEFSNESDCNRSLEEYEFEDGSDYGDSTKRNSYWESQETLLQEILERYNSTGSKLREEVGRIIEEAKASEFCSCIEPKYSSDCSNCLRRQVVALLCGRGFKATLCLSQWKHTKKFPGGSHEYIALMASSFTREKQIPFLIELELKEQFQIAKASKKYQKLIWWLPEFYIGKPEYLTAIVRVLCDAAKKSMKEKKIHMGPWRKTSFMQMKWSSGLTQKLSNVDEPVDILASCLRVSAAPA</sequence>
<evidence type="ECO:0000313" key="1">
    <source>
        <dbReference type="EMBL" id="KAI4324254.1"/>
    </source>
</evidence>
<organism evidence="1 2">
    <name type="scientific">Bauhinia variegata</name>
    <name type="common">Purple orchid tree</name>
    <name type="synonym">Phanera variegata</name>
    <dbReference type="NCBI Taxonomy" id="167791"/>
    <lineage>
        <taxon>Eukaryota</taxon>
        <taxon>Viridiplantae</taxon>
        <taxon>Streptophyta</taxon>
        <taxon>Embryophyta</taxon>
        <taxon>Tracheophyta</taxon>
        <taxon>Spermatophyta</taxon>
        <taxon>Magnoliopsida</taxon>
        <taxon>eudicotyledons</taxon>
        <taxon>Gunneridae</taxon>
        <taxon>Pentapetalae</taxon>
        <taxon>rosids</taxon>
        <taxon>fabids</taxon>
        <taxon>Fabales</taxon>
        <taxon>Fabaceae</taxon>
        <taxon>Cercidoideae</taxon>
        <taxon>Cercideae</taxon>
        <taxon>Bauhiniinae</taxon>
        <taxon>Bauhinia</taxon>
    </lineage>
</organism>
<gene>
    <name evidence="1" type="ORF">L6164_023808</name>
</gene>